<name>F4L4S0_HALH1</name>
<dbReference type="Proteomes" id="UP000008461">
    <property type="component" value="Chromosome"/>
</dbReference>
<accession>F4L4S0</accession>
<dbReference type="GO" id="GO:0003677">
    <property type="term" value="F:DNA binding"/>
    <property type="evidence" value="ECO:0007669"/>
    <property type="project" value="InterPro"/>
</dbReference>
<dbReference type="STRING" id="760192.Halhy_5192"/>
<protein>
    <recommendedName>
        <fullName evidence="3">3-oxoacyl-ACP synthase</fullName>
    </recommendedName>
</protein>
<dbReference type="KEGG" id="hhy:Halhy_5192"/>
<dbReference type="GO" id="GO:0032784">
    <property type="term" value="P:regulation of DNA-templated transcription elongation"/>
    <property type="evidence" value="ECO:0007669"/>
    <property type="project" value="InterPro"/>
</dbReference>
<gene>
    <name evidence="1" type="ordered locus">Halhy_5192</name>
</gene>
<keyword evidence="2" id="KW-1185">Reference proteome</keyword>
<evidence type="ECO:0000313" key="2">
    <source>
        <dbReference type="Proteomes" id="UP000008461"/>
    </source>
</evidence>
<reference evidence="1 2" key="1">
    <citation type="journal article" date="2011" name="Stand. Genomic Sci.">
        <title>Complete genome sequence of Haliscomenobacter hydrossis type strain (O).</title>
        <authorList>
            <consortium name="US DOE Joint Genome Institute (JGI-PGF)"/>
            <person name="Daligault H."/>
            <person name="Lapidus A."/>
            <person name="Zeytun A."/>
            <person name="Nolan M."/>
            <person name="Lucas S."/>
            <person name="Del Rio T.G."/>
            <person name="Tice H."/>
            <person name="Cheng J.F."/>
            <person name="Tapia R."/>
            <person name="Han C."/>
            <person name="Goodwin L."/>
            <person name="Pitluck S."/>
            <person name="Liolios K."/>
            <person name="Pagani I."/>
            <person name="Ivanova N."/>
            <person name="Huntemann M."/>
            <person name="Mavromatis K."/>
            <person name="Mikhailova N."/>
            <person name="Pati A."/>
            <person name="Chen A."/>
            <person name="Palaniappan K."/>
            <person name="Land M."/>
            <person name="Hauser L."/>
            <person name="Brambilla E.M."/>
            <person name="Rohde M."/>
            <person name="Verbarg S."/>
            <person name="Goker M."/>
            <person name="Bristow J."/>
            <person name="Eisen J.A."/>
            <person name="Markowitz V."/>
            <person name="Hugenholtz P."/>
            <person name="Kyrpides N.C."/>
            <person name="Klenk H.P."/>
            <person name="Woyke T."/>
        </authorList>
    </citation>
    <scope>NUCLEOTIDE SEQUENCE [LARGE SCALE GENOMIC DNA]</scope>
    <source>
        <strain evidence="2">ATCC 27775 / DSM 1100 / LMG 10767 / O</strain>
    </source>
</reference>
<reference key="2">
    <citation type="submission" date="2011-04" db="EMBL/GenBank/DDBJ databases">
        <title>Complete sequence of chromosome of Haliscomenobacter hydrossis DSM 1100.</title>
        <authorList>
            <consortium name="US DOE Joint Genome Institute (JGI-PGF)"/>
            <person name="Lucas S."/>
            <person name="Han J."/>
            <person name="Lapidus A."/>
            <person name="Bruce D."/>
            <person name="Goodwin L."/>
            <person name="Pitluck S."/>
            <person name="Peters L."/>
            <person name="Kyrpides N."/>
            <person name="Mavromatis K."/>
            <person name="Ivanova N."/>
            <person name="Ovchinnikova G."/>
            <person name="Pagani I."/>
            <person name="Daligault H."/>
            <person name="Detter J.C."/>
            <person name="Han C."/>
            <person name="Land M."/>
            <person name="Hauser L."/>
            <person name="Markowitz V."/>
            <person name="Cheng J.-F."/>
            <person name="Hugenholtz P."/>
            <person name="Woyke T."/>
            <person name="Wu D."/>
            <person name="Verbarg S."/>
            <person name="Frueling A."/>
            <person name="Brambilla E."/>
            <person name="Klenk H.-P."/>
            <person name="Eisen J.A."/>
        </authorList>
    </citation>
    <scope>NUCLEOTIDE SEQUENCE</scope>
    <source>
        <strain>DSM 1100</strain>
    </source>
</reference>
<dbReference type="EMBL" id="CP002691">
    <property type="protein sequence ID" value="AEE53018.1"/>
    <property type="molecule type" value="Genomic_DNA"/>
</dbReference>
<dbReference type="PROSITE" id="PS00830">
    <property type="entry name" value="GREAB_2"/>
    <property type="match status" value="1"/>
</dbReference>
<dbReference type="RefSeq" id="WP_013767553.1">
    <property type="nucleotide sequence ID" value="NC_015510.1"/>
</dbReference>
<organism evidence="1 2">
    <name type="scientific">Haliscomenobacter hydrossis (strain ATCC 27775 / DSM 1100 / LMG 10767 / O)</name>
    <dbReference type="NCBI Taxonomy" id="760192"/>
    <lineage>
        <taxon>Bacteria</taxon>
        <taxon>Pseudomonadati</taxon>
        <taxon>Bacteroidota</taxon>
        <taxon>Saprospiria</taxon>
        <taxon>Saprospirales</taxon>
        <taxon>Haliscomenobacteraceae</taxon>
        <taxon>Haliscomenobacter</taxon>
    </lineage>
</organism>
<dbReference type="AlphaFoldDB" id="F4L4S0"/>
<dbReference type="eggNOG" id="COG0782">
    <property type="taxonomic scope" value="Bacteria"/>
</dbReference>
<proteinExistence type="predicted"/>
<dbReference type="OrthoDB" id="667380at2"/>
<dbReference type="HOGENOM" id="CLU_134999_0_1_10"/>
<evidence type="ECO:0000313" key="1">
    <source>
        <dbReference type="EMBL" id="AEE53018.1"/>
    </source>
</evidence>
<dbReference type="InterPro" id="IPR018151">
    <property type="entry name" value="TF_GreA/GreB_CS"/>
</dbReference>
<evidence type="ECO:0008006" key="3">
    <source>
        <dbReference type="Google" id="ProtNLM"/>
    </source>
</evidence>
<sequence>MKPFKTALHQACLERIDQRIALANQAMEDIQNSANQETKSSAGDKYETGRAMMQQEKDKQAIQLAQALELRQQFEHIDPALSFEDIQPGSLVLTDEGYYFLAASLGKVIVEDKTVYVLSTASPLGQALLRRRVGDKIQFQQRHIQIIDLR</sequence>